<dbReference type="EMBL" id="JBHTLK010000105">
    <property type="protein sequence ID" value="MFD1149435.1"/>
    <property type="molecule type" value="Genomic_DNA"/>
</dbReference>
<reference evidence="4" key="1">
    <citation type="journal article" date="2019" name="Int. J. Syst. Evol. Microbiol.">
        <title>The Global Catalogue of Microorganisms (GCM) 10K type strain sequencing project: providing services to taxonomists for standard genome sequencing and annotation.</title>
        <authorList>
            <consortium name="The Broad Institute Genomics Platform"/>
            <consortium name="The Broad Institute Genome Sequencing Center for Infectious Disease"/>
            <person name="Wu L."/>
            <person name="Ma J."/>
        </authorList>
    </citation>
    <scope>NUCLEOTIDE SEQUENCE [LARGE SCALE GENOMIC DNA]</scope>
    <source>
        <strain evidence="4">CCUG 60214</strain>
    </source>
</reference>
<dbReference type="SUPFAM" id="SSF51735">
    <property type="entry name" value="NAD(P)-binding Rossmann-fold domains"/>
    <property type="match status" value="1"/>
</dbReference>
<dbReference type="Proteomes" id="UP001597168">
    <property type="component" value="Unassembled WGS sequence"/>
</dbReference>
<gene>
    <name evidence="3" type="ORF">ACFQ3T_20055</name>
</gene>
<dbReference type="InterPro" id="IPR050177">
    <property type="entry name" value="Lipid_A_modif_metabolic_enz"/>
</dbReference>
<evidence type="ECO:0000259" key="2">
    <source>
        <dbReference type="Pfam" id="PF01370"/>
    </source>
</evidence>
<sequence>MSERGGVVGRVAGSGRPAPPLVAVLGASGFVGSAVVRRLLGEDVRLRLVSRGGVDAPAGVEVRALDLTAPGAVASAVAGADVVLPLVLFNGADGWRVAEGEGASAAERVNVGIVRAVVDACGDGQVVVFPGSTSQVGPRAGERVDGSEPDFPDTPYDRQKQAAERVVLGAAGVRGISLRLPTVFGPGPKDRGVVSAMARRALAGEPLTVWGEGSALRDLVFVDDVADAFAAAVAHADRLAGRHWLLGSGRGVRVAAPFAAAAEAVARRTGAPAAPVVSVPVPAHATEMDLRGLVADPGAFHAVTGWRARVGWVDGLARTVEALTVGHPYFPSGEPLSF</sequence>
<dbReference type="Gene3D" id="3.40.50.720">
    <property type="entry name" value="NAD(P)-binding Rossmann-like Domain"/>
    <property type="match status" value="1"/>
</dbReference>
<dbReference type="InterPro" id="IPR036291">
    <property type="entry name" value="NAD(P)-bd_dom_sf"/>
</dbReference>
<dbReference type="CDD" id="cd08946">
    <property type="entry name" value="SDR_e"/>
    <property type="match status" value="1"/>
</dbReference>
<comment type="caution">
    <text evidence="3">The sequence shown here is derived from an EMBL/GenBank/DDBJ whole genome shotgun (WGS) entry which is preliminary data.</text>
</comment>
<dbReference type="InterPro" id="IPR001509">
    <property type="entry name" value="Epimerase_deHydtase"/>
</dbReference>
<dbReference type="RefSeq" id="WP_380724842.1">
    <property type="nucleotide sequence ID" value="NZ_JBHTLK010000105.1"/>
</dbReference>
<feature type="domain" description="NAD-dependent epimerase/dehydratase" evidence="2">
    <location>
        <begin position="22"/>
        <end position="247"/>
    </location>
</feature>
<dbReference type="Pfam" id="PF01370">
    <property type="entry name" value="Epimerase"/>
    <property type="match status" value="1"/>
</dbReference>
<proteinExistence type="predicted"/>
<organism evidence="3 4">
    <name type="scientific">Saccharothrix hoggarensis</name>
    <dbReference type="NCBI Taxonomy" id="913853"/>
    <lineage>
        <taxon>Bacteria</taxon>
        <taxon>Bacillati</taxon>
        <taxon>Actinomycetota</taxon>
        <taxon>Actinomycetes</taxon>
        <taxon>Pseudonocardiales</taxon>
        <taxon>Pseudonocardiaceae</taxon>
        <taxon>Saccharothrix</taxon>
    </lineage>
</organism>
<name>A0ABW3QXL5_9PSEU</name>
<evidence type="ECO:0000313" key="4">
    <source>
        <dbReference type="Proteomes" id="UP001597168"/>
    </source>
</evidence>
<evidence type="ECO:0000256" key="1">
    <source>
        <dbReference type="SAM" id="MobiDB-lite"/>
    </source>
</evidence>
<dbReference type="PANTHER" id="PTHR43245">
    <property type="entry name" value="BIFUNCTIONAL POLYMYXIN RESISTANCE PROTEIN ARNA"/>
    <property type="match status" value="1"/>
</dbReference>
<accession>A0ABW3QXL5</accession>
<keyword evidence="4" id="KW-1185">Reference proteome</keyword>
<feature type="region of interest" description="Disordered" evidence="1">
    <location>
        <begin position="132"/>
        <end position="157"/>
    </location>
</feature>
<protein>
    <submittedName>
        <fullName evidence="3">NAD-dependent epimerase/dehydratase family protein</fullName>
    </submittedName>
</protein>
<evidence type="ECO:0000313" key="3">
    <source>
        <dbReference type="EMBL" id="MFD1149435.1"/>
    </source>
</evidence>